<gene>
    <name evidence="2" type="ORF">XENOCAPTIV_016603</name>
</gene>
<dbReference type="EMBL" id="JAHRIN010053860">
    <property type="protein sequence ID" value="MEQ2210619.1"/>
    <property type="molecule type" value="Genomic_DNA"/>
</dbReference>
<feature type="region of interest" description="Disordered" evidence="1">
    <location>
        <begin position="73"/>
        <end position="131"/>
    </location>
</feature>
<reference evidence="2 3" key="1">
    <citation type="submission" date="2021-06" db="EMBL/GenBank/DDBJ databases">
        <authorList>
            <person name="Palmer J.M."/>
        </authorList>
    </citation>
    <scope>NUCLEOTIDE SEQUENCE [LARGE SCALE GENOMIC DNA]</scope>
    <source>
        <strain evidence="2 3">XC_2019</strain>
        <tissue evidence="2">Muscle</tissue>
    </source>
</reference>
<comment type="caution">
    <text evidence="2">The sequence shown here is derived from an EMBL/GenBank/DDBJ whole genome shotgun (WGS) entry which is preliminary data.</text>
</comment>
<evidence type="ECO:0000313" key="3">
    <source>
        <dbReference type="Proteomes" id="UP001434883"/>
    </source>
</evidence>
<keyword evidence="3" id="KW-1185">Reference proteome</keyword>
<protein>
    <recommendedName>
        <fullName evidence="4">Secreted protein</fullName>
    </recommendedName>
</protein>
<sequence length="131" mass="13519">MGLLRVPGVARVAVPGALLSLLGHHAVTTRRGAAGTGYAHVFPESGVDKVRDAPPGVPVLIVARVRWGGLRGEHAQPVSCGGTSGQHANCQQGDPKECTAKEGHGAECVEKSYKGKENSTQTTTSQMHSSG</sequence>
<evidence type="ECO:0000313" key="2">
    <source>
        <dbReference type="EMBL" id="MEQ2210619.1"/>
    </source>
</evidence>
<dbReference type="Proteomes" id="UP001434883">
    <property type="component" value="Unassembled WGS sequence"/>
</dbReference>
<feature type="compositionally biased region" description="Basic and acidic residues" evidence="1">
    <location>
        <begin position="94"/>
        <end position="117"/>
    </location>
</feature>
<proteinExistence type="predicted"/>
<name>A0ABV0RQV7_9TELE</name>
<evidence type="ECO:0000256" key="1">
    <source>
        <dbReference type="SAM" id="MobiDB-lite"/>
    </source>
</evidence>
<evidence type="ECO:0008006" key="4">
    <source>
        <dbReference type="Google" id="ProtNLM"/>
    </source>
</evidence>
<organism evidence="2 3">
    <name type="scientific">Xenoophorus captivus</name>
    <dbReference type="NCBI Taxonomy" id="1517983"/>
    <lineage>
        <taxon>Eukaryota</taxon>
        <taxon>Metazoa</taxon>
        <taxon>Chordata</taxon>
        <taxon>Craniata</taxon>
        <taxon>Vertebrata</taxon>
        <taxon>Euteleostomi</taxon>
        <taxon>Actinopterygii</taxon>
        <taxon>Neopterygii</taxon>
        <taxon>Teleostei</taxon>
        <taxon>Neoteleostei</taxon>
        <taxon>Acanthomorphata</taxon>
        <taxon>Ovalentaria</taxon>
        <taxon>Atherinomorphae</taxon>
        <taxon>Cyprinodontiformes</taxon>
        <taxon>Goodeidae</taxon>
        <taxon>Xenoophorus</taxon>
    </lineage>
</organism>
<feature type="compositionally biased region" description="Low complexity" evidence="1">
    <location>
        <begin position="119"/>
        <end position="131"/>
    </location>
</feature>
<accession>A0ABV0RQV7</accession>